<accession>A0ACB9FGY9</accession>
<dbReference type="Proteomes" id="UP001055879">
    <property type="component" value="Linkage Group LG01"/>
</dbReference>
<protein>
    <submittedName>
        <fullName evidence="1">Uncharacterized protein</fullName>
    </submittedName>
</protein>
<proteinExistence type="predicted"/>
<gene>
    <name evidence="1" type="ORF">L6452_01549</name>
</gene>
<comment type="caution">
    <text evidence="1">The sequence shown here is derived from an EMBL/GenBank/DDBJ whole genome shotgun (WGS) entry which is preliminary data.</text>
</comment>
<reference evidence="2" key="1">
    <citation type="journal article" date="2022" name="Mol. Ecol. Resour.">
        <title>The genomes of chicory, endive, great burdock and yacon provide insights into Asteraceae palaeo-polyploidization history and plant inulin production.</title>
        <authorList>
            <person name="Fan W."/>
            <person name="Wang S."/>
            <person name="Wang H."/>
            <person name="Wang A."/>
            <person name="Jiang F."/>
            <person name="Liu H."/>
            <person name="Zhao H."/>
            <person name="Xu D."/>
            <person name="Zhang Y."/>
        </authorList>
    </citation>
    <scope>NUCLEOTIDE SEQUENCE [LARGE SCALE GENOMIC DNA]</scope>
    <source>
        <strain evidence="2">cv. Niubang</strain>
    </source>
</reference>
<sequence length="200" mass="22273">MTTDLFLPTIALSASLSIGNESTTITSSRPQPLTYLFGVSNEDLHVNVDEGSNVDVSMEVNEDPFEPLSTANKEAKPDNPFHNSKRPRRSKVWDEFFEAEMIKKSMESKDIIEKVHDIVDYLNSIDAHLKRFGELVVIPIIACNPYRWDDSVSSWIPCIKVTRILVVGFIDVNSTKGIGVNDIGIEGRGKKVMFDGKGGE</sequence>
<name>A0ACB9FGY9_ARCLA</name>
<evidence type="ECO:0000313" key="2">
    <source>
        <dbReference type="Proteomes" id="UP001055879"/>
    </source>
</evidence>
<keyword evidence="2" id="KW-1185">Reference proteome</keyword>
<evidence type="ECO:0000313" key="1">
    <source>
        <dbReference type="EMBL" id="KAI3770417.1"/>
    </source>
</evidence>
<organism evidence="1 2">
    <name type="scientific">Arctium lappa</name>
    <name type="common">Greater burdock</name>
    <name type="synonym">Lappa major</name>
    <dbReference type="NCBI Taxonomy" id="4217"/>
    <lineage>
        <taxon>Eukaryota</taxon>
        <taxon>Viridiplantae</taxon>
        <taxon>Streptophyta</taxon>
        <taxon>Embryophyta</taxon>
        <taxon>Tracheophyta</taxon>
        <taxon>Spermatophyta</taxon>
        <taxon>Magnoliopsida</taxon>
        <taxon>eudicotyledons</taxon>
        <taxon>Gunneridae</taxon>
        <taxon>Pentapetalae</taxon>
        <taxon>asterids</taxon>
        <taxon>campanulids</taxon>
        <taxon>Asterales</taxon>
        <taxon>Asteraceae</taxon>
        <taxon>Carduoideae</taxon>
        <taxon>Cardueae</taxon>
        <taxon>Arctiinae</taxon>
        <taxon>Arctium</taxon>
    </lineage>
</organism>
<reference evidence="1 2" key="2">
    <citation type="journal article" date="2022" name="Mol. Ecol. Resour.">
        <title>The genomes of chicory, endive, great burdock and yacon provide insights into Asteraceae paleo-polyploidization history and plant inulin production.</title>
        <authorList>
            <person name="Fan W."/>
            <person name="Wang S."/>
            <person name="Wang H."/>
            <person name="Wang A."/>
            <person name="Jiang F."/>
            <person name="Liu H."/>
            <person name="Zhao H."/>
            <person name="Xu D."/>
            <person name="Zhang Y."/>
        </authorList>
    </citation>
    <scope>NUCLEOTIDE SEQUENCE [LARGE SCALE GENOMIC DNA]</scope>
    <source>
        <strain evidence="2">cv. Niubang</strain>
    </source>
</reference>
<dbReference type="EMBL" id="CM042047">
    <property type="protein sequence ID" value="KAI3770417.1"/>
    <property type="molecule type" value="Genomic_DNA"/>
</dbReference>